<proteinExistence type="predicted"/>
<feature type="transmembrane region" description="Helical" evidence="1">
    <location>
        <begin position="58"/>
        <end position="78"/>
    </location>
</feature>
<feature type="transmembrane region" description="Helical" evidence="1">
    <location>
        <begin position="202"/>
        <end position="224"/>
    </location>
</feature>
<gene>
    <name evidence="2" type="ORF">Fcan01_15686</name>
</gene>
<keyword evidence="3" id="KW-1185">Reference proteome</keyword>
<feature type="transmembrane region" description="Helical" evidence="1">
    <location>
        <begin position="111"/>
        <end position="127"/>
    </location>
</feature>
<protein>
    <submittedName>
        <fullName evidence="2">Uncharacterized protein</fullName>
    </submittedName>
</protein>
<evidence type="ECO:0000313" key="3">
    <source>
        <dbReference type="Proteomes" id="UP000198287"/>
    </source>
</evidence>
<dbReference type="Proteomes" id="UP000198287">
    <property type="component" value="Unassembled WGS sequence"/>
</dbReference>
<reference evidence="2 3" key="1">
    <citation type="submission" date="2015-12" db="EMBL/GenBank/DDBJ databases">
        <title>The genome of Folsomia candida.</title>
        <authorList>
            <person name="Faddeeva A."/>
            <person name="Derks M.F."/>
            <person name="Anvar Y."/>
            <person name="Smit S."/>
            <person name="Van Straalen N."/>
            <person name="Roelofs D."/>
        </authorList>
    </citation>
    <scope>NUCLEOTIDE SEQUENCE [LARGE SCALE GENOMIC DNA]</scope>
    <source>
        <strain evidence="2 3">VU population</strain>
        <tissue evidence="2">Whole body</tissue>
    </source>
</reference>
<accession>A0A226DXJ6</accession>
<dbReference type="EMBL" id="LNIX01000010">
    <property type="protein sequence ID" value="OXA49780.1"/>
    <property type="molecule type" value="Genomic_DNA"/>
</dbReference>
<organism evidence="2 3">
    <name type="scientific">Folsomia candida</name>
    <name type="common">Springtail</name>
    <dbReference type="NCBI Taxonomy" id="158441"/>
    <lineage>
        <taxon>Eukaryota</taxon>
        <taxon>Metazoa</taxon>
        <taxon>Ecdysozoa</taxon>
        <taxon>Arthropoda</taxon>
        <taxon>Hexapoda</taxon>
        <taxon>Collembola</taxon>
        <taxon>Entomobryomorpha</taxon>
        <taxon>Isotomoidea</taxon>
        <taxon>Isotomidae</taxon>
        <taxon>Proisotominae</taxon>
        <taxon>Folsomia</taxon>
    </lineage>
</organism>
<keyword evidence="1" id="KW-0812">Transmembrane</keyword>
<evidence type="ECO:0000313" key="2">
    <source>
        <dbReference type="EMBL" id="OXA49780.1"/>
    </source>
</evidence>
<dbReference type="AlphaFoldDB" id="A0A226DXJ6"/>
<evidence type="ECO:0000256" key="1">
    <source>
        <dbReference type="SAM" id="Phobius"/>
    </source>
</evidence>
<sequence>MQSASLRFEKQILKLSWFYEFPPMFGNRQRVKFVPFGTRNLVLPKLGFTGCSIFRKNVVFKVVTVVNFIYTVGIAATLRFCYTGRIHIKIGSLITKKPSKKLAYNPYLRDLLKSGIIIFFILVDLGTKTGTKGGKQFAFLSYGFCSIIYCYLMLAISPFFGLKLDPVYYFLSILKYHVGFRGKISRMCIVLLQGDHWTFGSYIVLIIAVEFISLSANTLNSLVIRKNLNGLKYRSIIILVTYYNQLRSDS</sequence>
<feature type="transmembrane region" description="Helical" evidence="1">
    <location>
        <begin position="139"/>
        <end position="160"/>
    </location>
</feature>
<name>A0A226DXJ6_FOLCA</name>
<keyword evidence="1" id="KW-1133">Transmembrane helix</keyword>
<keyword evidence="1" id="KW-0472">Membrane</keyword>
<comment type="caution">
    <text evidence="2">The sequence shown here is derived from an EMBL/GenBank/DDBJ whole genome shotgun (WGS) entry which is preliminary data.</text>
</comment>